<sequence>MEEKRGELNKTDQATIVPQKKCE</sequence>
<reference evidence="3" key="2">
    <citation type="submission" date="2010-08" db="EMBL/GenBank/DDBJ databases">
        <authorList>
            <person name="Carlson J."/>
            <person name="Booth B."/>
            <person name="Frise E."/>
            <person name="Park S."/>
            <person name="Wan K."/>
            <person name="Yu C."/>
            <person name="Celniker S."/>
        </authorList>
    </citation>
    <scope>NUCLEOTIDE SEQUENCE</scope>
    <source>
        <strain evidence="3">Berkeley</strain>
    </source>
</reference>
<dbReference type="EMBL" id="BT125113">
    <property type="protein sequence ID" value="ADM07119.1"/>
    <property type="molecule type" value="mRNA"/>
</dbReference>
<protein>
    <submittedName>
        <fullName evidence="2">LD13080p</fullName>
    </submittedName>
    <submittedName>
        <fullName evidence="3">RE66492p</fullName>
    </submittedName>
</protein>
<evidence type="ECO:0000313" key="2">
    <source>
        <dbReference type="EMBL" id="AAM11138.1"/>
    </source>
</evidence>
<feature type="compositionally biased region" description="Basic and acidic residues" evidence="1">
    <location>
        <begin position="1"/>
        <end position="10"/>
    </location>
</feature>
<name>Q8SX85_DROME</name>
<reference evidence="2" key="1">
    <citation type="submission" date="2002-04" db="EMBL/GenBank/DDBJ databases">
        <authorList>
            <person name="Stapleton M."/>
            <person name="Brokstein P."/>
            <person name="Hong L."/>
            <person name="Agbayani A."/>
            <person name="Carlson J."/>
            <person name="Champe M."/>
            <person name="Chavez C."/>
            <person name="Dorsett V."/>
            <person name="Dresnek D."/>
            <person name="Farfan D."/>
            <person name="Frise E."/>
            <person name="George R."/>
            <person name="Gonzalez M."/>
            <person name="Guarin H."/>
            <person name="Kronmiller B."/>
            <person name="Li P."/>
            <person name="Liao G."/>
            <person name="Miranda A."/>
            <person name="Mungall C.J."/>
            <person name="Nunoo J."/>
            <person name="Pacleb J."/>
            <person name="Paragas V."/>
            <person name="Park S."/>
            <person name="Patel S."/>
            <person name="Phouanenavong S."/>
            <person name="Wan K."/>
            <person name="Yu C."/>
            <person name="Lewis S.E."/>
            <person name="Rubin G.M."/>
            <person name="Celniker S."/>
        </authorList>
    </citation>
    <scope>NUCLEOTIDE SEQUENCE</scope>
    <source>
        <strain evidence="2">Berkeley</strain>
    </source>
</reference>
<dbReference type="AlphaFoldDB" id="Q8SX85"/>
<feature type="region of interest" description="Disordered" evidence="1">
    <location>
        <begin position="1"/>
        <end position="23"/>
    </location>
</feature>
<evidence type="ECO:0000313" key="3">
    <source>
        <dbReference type="EMBL" id="ADM07119.1"/>
    </source>
</evidence>
<organism evidence="2">
    <name type="scientific">Drosophila melanogaster</name>
    <name type="common">Fruit fly</name>
    <dbReference type="NCBI Taxonomy" id="7227"/>
    <lineage>
        <taxon>Eukaryota</taxon>
        <taxon>Metazoa</taxon>
        <taxon>Ecdysozoa</taxon>
        <taxon>Arthropoda</taxon>
        <taxon>Hexapoda</taxon>
        <taxon>Insecta</taxon>
        <taxon>Pterygota</taxon>
        <taxon>Neoptera</taxon>
        <taxon>Endopterygota</taxon>
        <taxon>Diptera</taxon>
        <taxon>Brachycera</taxon>
        <taxon>Muscomorpha</taxon>
        <taxon>Ephydroidea</taxon>
        <taxon>Drosophilidae</taxon>
        <taxon>Drosophila</taxon>
        <taxon>Sophophora</taxon>
    </lineage>
</organism>
<accession>Q8SX85</accession>
<dbReference type="EMBL" id="AY094785">
    <property type="protein sequence ID" value="AAM11138.1"/>
    <property type="molecule type" value="mRNA"/>
</dbReference>
<proteinExistence type="evidence at transcript level"/>
<evidence type="ECO:0000256" key="1">
    <source>
        <dbReference type="SAM" id="MobiDB-lite"/>
    </source>
</evidence>